<dbReference type="GO" id="GO:0051537">
    <property type="term" value="F:2 iron, 2 sulfur cluster binding"/>
    <property type="evidence" value="ECO:0007669"/>
    <property type="project" value="UniProtKB-KW"/>
</dbReference>
<evidence type="ECO:0000256" key="7">
    <source>
        <dbReference type="ARBA" id="ARBA00023004"/>
    </source>
</evidence>
<dbReference type="GO" id="GO:0050660">
    <property type="term" value="F:flavin adenine dinucleotide binding"/>
    <property type="evidence" value="ECO:0007669"/>
    <property type="project" value="TreeGrafter"/>
</dbReference>
<dbReference type="PRINTS" id="PR00371">
    <property type="entry name" value="FPNCR"/>
</dbReference>
<reference evidence="13 14" key="1">
    <citation type="submission" date="2019-01" db="EMBL/GenBank/DDBJ databases">
        <title>Zoogloea oleivorans genome sequencing and assembly.</title>
        <authorList>
            <person name="Tancsics A."/>
            <person name="Farkas M."/>
            <person name="Kriszt B."/>
            <person name="Maroti G."/>
            <person name="Horvath B."/>
        </authorList>
    </citation>
    <scope>NUCLEOTIDE SEQUENCE [LARGE SCALE GENOMIC DNA]</scope>
    <source>
        <strain evidence="13 14">Buc</strain>
    </source>
</reference>
<evidence type="ECO:0000259" key="12">
    <source>
        <dbReference type="PROSITE" id="PS51384"/>
    </source>
</evidence>
<keyword evidence="3" id="KW-0001">2Fe-2S</keyword>
<dbReference type="SUPFAM" id="SSF63380">
    <property type="entry name" value="Riboflavin synthase domain-like"/>
    <property type="match status" value="1"/>
</dbReference>
<organism evidence="13 14">
    <name type="scientific">Zoogloea oleivorans</name>
    <dbReference type="NCBI Taxonomy" id="1552750"/>
    <lineage>
        <taxon>Bacteria</taxon>
        <taxon>Pseudomonadati</taxon>
        <taxon>Pseudomonadota</taxon>
        <taxon>Betaproteobacteria</taxon>
        <taxon>Rhodocyclales</taxon>
        <taxon>Zoogloeaceae</taxon>
        <taxon>Zoogloea</taxon>
    </lineage>
</organism>
<keyword evidence="4" id="KW-0479">Metal-binding</keyword>
<dbReference type="InterPro" id="IPR001709">
    <property type="entry name" value="Flavoprot_Pyr_Nucl_cyt_Rdtase"/>
</dbReference>
<evidence type="ECO:0000256" key="6">
    <source>
        <dbReference type="ARBA" id="ARBA00023002"/>
    </source>
</evidence>
<dbReference type="SUPFAM" id="SSF54292">
    <property type="entry name" value="2Fe-2S ferredoxin-like"/>
    <property type="match status" value="1"/>
</dbReference>
<dbReference type="InterPro" id="IPR001433">
    <property type="entry name" value="OxRdtase_FAD/NAD-bd"/>
</dbReference>
<dbReference type="PROSITE" id="PS51085">
    <property type="entry name" value="2FE2S_FER_2"/>
    <property type="match status" value="1"/>
</dbReference>
<feature type="domain" description="2Fe-2S ferredoxin-type" evidence="11">
    <location>
        <begin position="337"/>
        <end position="419"/>
    </location>
</feature>
<dbReference type="CDD" id="cd06184">
    <property type="entry name" value="flavohem_like_fad_nad_binding"/>
    <property type="match status" value="1"/>
</dbReference>
<feature type="domain" description="FAD-binding FR-type" evidence="12">
    <location>
        <begin position="62"/>
        <end position="180"/>
    </location>
</feature>
<protein>
    <submittedName>
        <fullName evidence="13">2Fe-2S iron-sulfur cluster binding domain-containing protein</fullName>
    </submittedName>
</protein>
<keyword evidence="6" id="KW-0560">Oxidoreductase</keyword>
<keyword evidence="10" id="KW-0472">Membrane</keyword>
<evidence type="ECO:0000256" key="10">
    <source>
        <dbReference type="SAM" id="Phobius"/>
    </source>
</evidence>
<dbReference type="InterPro" id="IPR017938">
    <property type="entry name" value="Riboflavin_synthase-like_b-brl"/>
</dbReference>
<dbReference type="Pfam" id="PF00970">
    <property type="entry name" value="FAD_binding_6"/>
    <property type="match status" value="1"/>
</dbReference>
<proteinExistence type="predicted"/>
<name>A0A6C2CAC1_9RHOO</name>
<evidence type="ECO:0000313" key="13">
    <source>
        <dbReference type="EMBL" id="TYC50944.1"/>
    </source>
</evidence>
<dbReference type="InterPro" id="IPR039261">
    <property type="entry name" value="FNR_nucleotide-bd"/>
</dbReference>
<dbReference type="CDD" id="cd00207">
    <property type="entry name" value="fer2"/>
    <property type="match status" value="1"/>
</dbReference>
<keyword evidence="8" id="KW-0411">Iron-sulfur</keyword>
<dbReference type="InterPro" id="IPR012675">
    <property type="entry name" value="Beta-grasp_dom_sf"/>
</dbReference>
<dbReference type="Proteomes" id="UP000389128">
    <property type="component" value="Unassembled WGS sequence"/>
</dbReference>
<keyword evidence="2" id="KW-0285">Flavoprotein</keyword>
<dbReference type="OrthoDB" id="544091at2"/>
<keyword evidence="14" id="KW-1185">Reference proteome</keyword>
<comment type="caution">
    <text evidence="13">The sequence shown here is derived from an EMBL/GenBank/DDBJ whole genome shotgun (WGS) entry which is preliminary data.</text>
</comment>
<dbReference type="Gene3D" id="2.40.30.10">
    <property type="entry name" value="Translation factors"/>
    <property type="match status" value="1"/>
</dbReference>
<dbReference type="InterPro" id="IPR050415">
    <property type="entry name" value="MRET"/>
</dbReference>
<dbReference type="EMBL" id="SDKK01000046">
    <property type="protein sequence ID" value="TYC50944.1"/>
    <property type="molecule type" value="Genomic_DNA"/>
</dbReference>
<keyword evidence="10" id="KW-0812">Transmembrane</keyword>
<dbReference type="PANTHER" id="PTHR47354:SF8">
    <property type="entry name" value="1,2-PHENYLACETYL-COA EPOXIDASE, SUBUNIT E"/>
    <property type="match status" value="1"/>
</dbReference>
<comment type="cofactor">
    <cofactor evidence="1">
        <name>FAD</name>
        <dbReference type="ChEBI" id="CHEBI:57692"/>
    </cofactor>
</comment>
<dbReference type="RefSeq" id="WP_148581688.1">
    <property type="nucleotide sequence ID" value="NZ_SDKK01000046.1"/>
</dbReference>
<gene>
    <name evidence="13" type="ORF">ETQ85_24805</name>
</gene>
<evidence type="ECO:0000256" key="3">
    <source>
        <dbReference type="ARBA" id="ARBA00022714"/>
    </source>
</evidence>
<evidence type="ECO:0000256" key="9">
    <source>
        <dbReference type="ARBA" id="ARBA00034078"/>
    </source>
</evidence>
<dbReference type="InterPro" id="IPR001041">
    <property type="entry name" value="2Fe-2S_ferredoxin-type"/>
</dbReference>
<dbReference type="PRINTS" id="PR00406">
    <property type="entry name" value="CYTB5RDTASE"/>
</dbReference>
<keyword evidence="10" id="KW-1133">Transmembrane helix</keyword>
<dbReference type="PROSITE" id="PS51384">
    <property type="entry name" value="FAD_FR"/>
    <property type="match status" value="1"/>
</dbReference>
<dbReference type="Gene3D" id="3.10.20.30">
    <property type="match status" value="1"/>
</dbReference>
<evidence type="ECO:0000256" key="5">
    <source>
        <dbReference type="ARBA" id="ARBA00022827"/>
    </source>
</evidence>
<keyword evidence="5" id="KW-0274">FAD</keyword>
<evidence type="ECO:0000313" key="14">
    <source>
        <dbReference type="Proteomes" id="UP000389128"/>
    </source>
</evidence>
<dbReference type="PANTHER" id="PTHR47354">
    <property type="entry name" value="NADH OXIDOREDUCTASE HCR"/>
    <property type="match status" value="1"/>
</dbReference>
<dbReference type="Gene3D" id="3.40.50.80">
    <property type="entry name" value="Nucleotide-binding domain of ferredoxin-NADP reductase (FNR) module"/>
    <property type="match status" value="1"/>
</dbReference>
<dbReference type="GO" id="GO:0046872">
    <property type="term" value="F:metal ion binding"/>
    <property type="evidence" value="ECO:0007669"/>
    <property type="project" value="UniProtKB-KW"/>
</dbReference>
<evidence type="ECO:0000256" key="8">
    <source>
        <dbReference type="ARBA" id="ARBA00023014"/>
    </source>
</evidence>
<dbReference type="AlphaFoldDB" id="A0A6C2CAC1"/>
<dbReference type="Pfam" id="PF00111">
    <property type="entry name" value="Fer2"/>
    <property type="match status" value="1"/>
</dbReference>
<dbReference type="PROSITE" id="PS00197">
    <property type="entry name" value="2FE2S_FER_1"/>
    <property type="match status" value="1"/>
</dbReference>
<dbReference type="SUPFAM" id="SSF52343">
    <property type="entry name" value="Ferredoxin reductase-like, C-terminal NADP-linked domain"/>
    <property type="match status" value="1"/>
</dbReference>
<evidence type="ECO:0000256" key="2">
    <source>
        <dbReference type="ARBA" id="ARBA00022630"/>
    </source>
</evidence>
<evidence type="ECO:0000259" key="11">
    <source>
        <dbReference type="PROSITE" id="PS51085"/>
    </source>
</evidence>
<accession>A0A6C2CAC1</accession>
<dbReference type="InterPro" id="IPR006058">
    <property type="entry name" value="2Fe2S_fd_BS"/>
</dbReference>
<keyword evidence="7" id="KW-0408">Iron</keyword>
<dbReference type="InterPro" id="IPR036010">
    <property type="entry name" value="2Fe-2S_ferredoxin-like_sf"/>
</dbReference>
<feature type="transmembrane region" description="Helical" evidence="10">
    <location>
        <begin position="6"/>
        <end position="27"/>
    </location>
</feature>
<comment type="cofactor">
    <cofactor evidence="9">
        <name>[2Fe-2S] cluster</name>
        <dbReference type="ChEBI" id="CHEBI:190135"/>
    </cofactor>
</comment>
<dbReference type="InterPro" id="IPR008333">
    <property type="entry name" value="Cbr1-like_FAD-bd_dom"/>
</dbReference>
<evidence type="ECO:0000256" key="1">
    <source>
        <dbReference type="ARBA" id="ARBA00001974"/>
    </source>
</evidence>
<dbReference type="GO" id="GO:0016491">
    <property type="term" value="F:oxidoreductase activity"/>
    <property type="evidence" value="ECO:0007669"/>
    <property type="project" value="UniProtKB-KW"/>
</dbReference>
<dbReference type="Pfam" id="PF00175">
    <property type="entry name" value="NAD_binding_1"/>
    <property type="match status" value="1"/>
</dbReference>
<evidence type="ECO:0000256" key="4">
    <source>
        <dbReference type="ARBA" id="ARBA00022723"/>
    </source>
</evidence>
<dbReference type="InterPro" id="IPR017927">
    <property type="entry name" value="FAD-bd_FR_type"/>
</dbReference>
<sequence>MTSAMLLLWIALGIVVQLALWLGIVFWRHWQSYQVLQDQVDGKNPTSQTENLQTEAASEGWKGFRAFKVIQKTLEDESGAICSFYLRPEDGQSLPLFKPGQFLTFKLAVPTQSGTEEEIIRCYSLSDSPGHDAYRVSIKRVPTPDGTPHPPGRSSNYFHDYVQVGTSLAVRAPSGHFYIDHDNSPVVLIGGGIGITPMLSMLNWIVAHQPEREVWLFYGVRNNSEVILKSHLQALSDRHPNFKLRICFSAPQPGDLIKRDFHHRGRIDVALLRTELPLKPYNFYICGPTPMMESLVDALEDWGVPDTRIHFEAFGPASIKRKSSIESKVSEEGSAPVMVTFSKSNKQFTWDGKSSSLLEFAEGNGVTVESGCRAGGCGSCETRIQSGEVRFSHSPDFDSEPGNCLLCVCIPVTDVVLEA</sequence>